<gene>
    <name evidence="1" type="ORF">SAMN05444158_1217</name>
</gene>
<dbReference type="Proteomes" id="UP000243904">
    <property type="component" value="Chromosome I"/>
</dbReference>
<proteinExistence type="predicted"/>
<sequence length="559" mass="63092">MEAERVQRENQQGLGKGIISASLNDHRIVAVGNTVYFSKSWRTFQDFLREFLIGLLGREWFQAESDKPNLERHPIVRWYHQAIADSNRLHTKVGNLLVGPMTGAQRAFINLAYNLYLIAHHAEPTQVARLTASFVDRLKSERADDFIGKLFETYAAAAFLKAGFTLAYENESDGRSSHVEFVATYPRTGAKFSVEVKTRNRSSIEDGPVDEIKRLRVGNKLNKALSKSAEHTRVVMIEINVPDVVTDPSATDGWPRAALDQIRAIEKSPAPDGSEKPSAYVMVTNHTFHNNLGVINASTQVIATGCRIPDFGPDVGFNRLKDVLDSQVRHKEMLALLDSMKTHYEIPSTFDGENPEFAFAPEDPPPRLTFGEIYLIPDAEGKEIPARLRDASVLEQEKAVMGVYETLDGVHLIVRTPMTESEIAAWKRHPDTFFGEVRPLPQKANNWLELAQFFLNTYKSTPREKLLEWMKGANDIEYLKTLSQADLAILYCERLGWGAEKNPEQIDWRMDRDLARADLLRLKRSRDWGGTMRLTSLTVASIVVMSFPAFCGYIENYGS</sequence>
<evidence type="ECO:0000313" key="2">
    <source>
        <dbReference type="Proteomes" id="UP000243904"/>
    </source>
</evidence>
<accession>A0A1H1PZX6</accession>
<keyword evidence="2" id="KW-1185">Reference proteome</keyword>
<reference evidence="2" key="1">
    <citation type="submission" date="2016-10" db="EMBL/GenBank/DDBJ databases">
        <authorList>
            <person name="Varghese N."/>
            <person name="Submissions S."/>
        </authorList>
    </citation>
    <scope>NUCLEOTIDE SEQUENCE [LARGE SCALE GENOMIC DNA]</scope>
    <source>
        <strain evidence="2">GAS369</strain>
    </source>
</reference>
<dbReference type="EMBL" id="LT629750">
    <property type="protein sequence ID" value="SDS16772.1"/>
    <property type="molecule type" value="Genomic_DNA"/>
</dbReference>
<dbReference type="AlphaFoldDB" id="A0A1H1PZX6"/>
<organism evidence="1 2">
    <name type="scientific">Bradyrhizobium canariense</name>
    <dbReference type="NCBI Taxonomy" id="255045"/>
    <lineage>
        <taxon>Bacteria</taxon>
        <taxon>Pseudomonadati</taxon>
        <taxon>Pseudomonadota</taxon>
        <taxon>Alphaproteobacteria</taxon>
        <taxon>Hyphomicrobiales</taxon>
        <taxon>Nitrobacteraceae</taxon>
        <taxon>Bradyrhizobium</taxon>
    </lineage>
</organism>
<protein>
    <submittedName>
        <fullName evidence="1">Uncharacterized protein</fullName>
    </submittedName>
</protein>
<name>A0A1H1PZX6_9BRAD</name>
<evidence type="ECO:0000313" key="1">
    <source>
        <dbReference type="EMBL" id="SDS16772.1"/>
    </source>
</evidence>